<protein>
    <submittedName>
        <fullName evidence="3">Cytochrome P450</fullName>
    </submittedName>
</protein>
<name>A0ABT6PK06_9PSEU</name>
<evidence type="ECO:0000256" key="1">
    <source>
        <dbReference type="ARBA" id="ARBA00010617"/>
    </source>
</evidence>
<keyword evidence="2" id="KW-0560">Oxidoreductase</keyword>
<gene>
    <name evidence="3" type="ORF">QFW96_06910</name>
</gene>
<dbReference type="InterPro" id="IPR002397">
    <property type="entry name" value="Cyt_P450_B"/>
</dbReference>
<dbReference type="PROSITE" id="PS00086">
    <property type="entry name" value="CYTOCHROME_P450"/>
    <property type="match status" value="1"/>
</dbReference>
<keyword evidence="2" id="KW-0408">Iron</keyword>
<dbReference type="Gene3D" id="1.10.630.10">
    <property type="entry name" value="Cytochrome P450"/>
    <property type="match status" value="1"/>
</dbReference>
<evidence type="ECO:0000313" key="3">
    <source>
        <dbReference type="EMBL" id="MDI2028332.1"/>
    </source>
</evidence>
<dbReference type="Pfam" id="PF00067">
    <property type="entry name" value="p450"/>
    <property type="match status" value="1"/>
</dbReference>
<sequence length="411" mass="45413">MTAHTDPVPFDSAFAQNLHARYAELREAGPVHRLVNESGLPVWVVTRYDEARALLADPRLGKDAQTIFRLVMDRFAPDSEQPGSDDGRFAGAGFDMHMLNMDPPDHTRLRKLVVKAFTARRIEALRPRIEEITEELLSAMADQSEVDFLDAFAFPLPIRVICELLGVDESRRDDFRLWTNRLLDDLDAEASVQAASEMAQYLAELLATKREHPGDDLLTALIEVSEDEDRLSEAELISMVFLLLVAGHETTVNLIGNGVLALLTHPDQFARLRADPGLVDAAVEEMLRFDGPLMHTTFRFTTEPITVGGTEIPAGEFVWAGLAAADRDSRRFPEGDAFDITRDTQGHLAFGHGIHFCLGAPLARMEAQVALRGLLAHFPGLELATAPEDLTRRNSSLIHGLQSLPVRPSGS</sequence>
<dbReference type="CDD" id="cd11029">
    <property type="entry name" value="CYP107-like"/>
    <property type="match status" value="1"/>
</dbReference>
<dbReference type="InterPro" id="IPR036396">
    <property type="entry name" value="Cyt_P450_sf"/>
</dbReference>
<proteinExistence type="inferred from homology"/>
<comment type="caution">
    <text evidence="3">The sequence shown here is derived from an EMBL/GenBank/DDBJ whole genome shotgun (WGS) entry which is preliminary data.</text>
</comment>
<keyword evidence="4" id="KW-1185">Reference proteome</keyword>
<organism evidence="3 4">
    <name type="scientific">Saccharopolyspora ipomoeae</name>
    <dbReference type="NCBI Taxonomy" id="3042027"/>
    <lineage>
        <taxon>Bacteria</taxon>
        <taxon>Bacillati</taxon>
        <taxon>Actinomycetota</taxon>
        <taxon>Actinomycetes</taxon>
        <taxon>Pseudonocardiales</taxon>
        <taxon>Pseudonocardiaceae</taxon>
        <taxon>Saccharopolyspora</taxon>
    </lineage>
</organism>
<dbReference type="RefSeq" id="WP_281454715.1">
    <property type="nucleotide sequence ID" value="NZ_JASAOF010000003.1"/>
</dbReference>
<accession>A0ABT6PK06</accession>
<evidence type="ECO:0000256" key="2">
    <source>
        <dbReference type="RuleBase" id="RU000461"/>
    </source>
</evidence>
<dbReference type="SUPFAM" id="SSF48264">
    <property type="entry name" value="Cytochrome P450"/>
    <property type="match status" value="1"/>
</dbReference>
<keyword evidence="2" id="KW-0503">Monooxygenase</keyword>
<comment type="similarity">
    <text evidence="1 2">Belongs to the cytochrome P450 family.</text>
</comment>
<dbReference type="Proteomes" id="UP001237595">
    <property type="component" value="Unassembled WGS sequence"/>
</dbReference>
<reference evidence="3 4" key="1">
    <citation type="submission" date="2023-04" db="EMBL/GenBank/DDBJ databases">
        <title>Draft genome sequence of Saccharopolyspora sp. TS4A08 isolated from sweet potato rhizospheric soil.</title>
        <authorList>
            <person name="Suksaard P."/>
            <person name="Duangmal K."/>
        </authorList>
    </citation>
    <scope>NUCLEOTIDE SEQUENCE [LARGE SCALE GENOMIC DNA]</scope>
    <source>
        <strain evidence="3 4">TS4A08</strain>
    </source>
</reference>
<dbReference type="PANTHER" id="PTHR46696">
    <property type="entry name" value="P450, PUTATIVE (EUROFUNG)-RELATED"/>
    <property type="match status" value="1"/>
</dbReference>
<dbReference type="PRINTS" id="PR00359">
    <property type="entry name" value="BP450"/>
</dbReference>
<dbReference type="EMBL" id="JASAOF010000003">
    <property type="protein sequence ID" value="MDI2028332.1"/>
    <property type="molecule type" value="Genomic_DNA"/>
</dbReference>
<dbReference type="PANTHER" id="PTHR46696:SF1">
    <property type="entry name" value="CYTOCHROME P450 YJIB-RELATED"/>
    <property type="match status" value="1"/>
</dbReference>
<keyword evidence="2" id="KW-0479">Metal-binding</keyword>
<keyword evidence="2" id="KW-0349">Heme</keyword>
<dbReference type="InterPro" id="IPR017972">
    <property type="entry name" value="Cyt_P450_CS"/>
</dbReference>
<dbReference type="InterPro" id="IPR001128">
    <property type="entry name" value="Cyt_P450"/>
</dbReference>
<dbReference type="PRINTS" id="PR00385">
    <property type="entry name" value="P450"/>
</dbReference>
<evidence type="ECO:0000313" key="4">
    <source>
        <dbReference type="Proteomes" id="UP001237595"/>
    </source>
</evidence>